<dbReference type="InterPro" id="IPR043128">
    <property type="entry name" value="Rev_trsase/Diguanyl_cyclase"/>
</dbReference>
<feature type="domain" description="GGDEF" evidence="2">
    <location>
        <begin position="113"/>
        <end position="246"/>
    </location>
</feature>
<dbReference type="InterPro" id="IPR052155">
    <property type="entry name" value="Biofilm_reg_signaling"/>
</dbReference>
<feature type="domain" description="EAL" evidence="1">
    <location>
        <begin position="255"/>
        <end position="507"/>
    </location>
</feature>
<dbReference type="InterPro" id="IPR029787">
    <property type="entry name" value="Nucleotide_cyclase"/>
</dbReference>
<dbReference type="SUPFAM" id="SSF141868">
    <property type="entry name" value="EAL domain-like"/>
    <property type="match status" value="1"/>
</dbReference>
<dbReference type="CDD" id="cd01949">
    <property type="entry name" value="GGDEF"/>
    <property type="match status" value="1"/>
</dbReference>
<dbReference type="RefSeq" id="WP_193081020.1">
    <property type="nucleotide sequence ID" value="NZ_CP045201.1"/>
</dbReference>
<dbReference type="Pfam" id="PF00563">
    <property type="entry name" value="EAL"/>
    <property type="match status" value="1"/>
</dbReference>
<dbReference type="InterPro" id="IPR035919">
    <property type="entry name" value="EAL_sf"/>
</dbReference>
<evidence type="ECO:0000259" key="1">
    <source>
        <dbReference type="PROSITE" id="PS50883"/>
    </source>
</evidence>
<dbReference type="EMBL" id="CP045201">
    <property type="protein sequence ID" value="QOL82716.1"/>
    <property type="molecule type" value="Genomic_DNA"/>
</dbReference>
<dbReference type="NCBIfam" id="TIGR00254">
    <property type="entry name" value="GGDEF"/>
    <property type="match status" value="1"/>
</dbReference>
<sequence length="537" mass="58958">MNRTNVLILVASVAIFALMHAIDFFDNLYVQTRVYEHLQLDEWLNAFFVAVPALALMLALRTRTLSTEVRHREQAEAEACKLANYDVLTDLANRRLFRAEFDRRLASAAQAGTELSVLLIDLDRFKIINDLYGHATGDALLGTISARLRSVTRSTDLAARIGGDEFAILSDTPFAARALESLLERLLTCIEQPITAGQYQLATTVSIGVASYPKDGTTADELLGQADQALYQAKAGGKNCYALFDDELAQTMRHRHRVEADLRRALIPDRGEIVPYFQPIFDLPSHRLRQFEVLARWNHPEQGLIEAQDFAAIAEDIGLSDPLYRTILRQACSDAASWDADISISVNVSPAQFADKLLVSKTLEILAETGFPANRLELEITETALVQDFEQASRVIRDLRRVGIRVALDDFGTGYSGLRHLHALTVDHIKIDRSFVEATRTQNDTKIIVSAMIALGHTLGMTVTAEGIEDTGEEAWLIEHGCDMGQGFLFSHPLTGSDAGAFSVQARSAAALSRPPEAAAFSVARLPAKVAAKGSAP</sequence>
<accession>A0A7L9WTE4</accession>
<dbReference type="PROSITE" id="PS50887">
    <property type="entry name" value="GGDEF"/>
    <property type="match status" value="1"/>
</dbReference>
<dbReference type="Gene3D" id="3.30.70.270">
    <property type="match status" value="1"/>
</dbReference>
<evidence type="ECO:0000313" key="3">
    <source>
        <dbReference type="EMBL" id="QOL82716.1"/>
    </source>
</evidence>
<proteinExistence type="predicted"/>
<dbReference type="PANTHER" id="PTHR44757:SF2">
    <property type="entry name" value="BIOFILM ARCHITECTURE MAINTENANCE PROTEIN MBAA"/>
    <property type="match status" value="1"/>
</dbReference>
<keyword evidence="4" id="KW-1185">Reference proteome</keyword>
<dbReference type="Gene3D" id="3.20.20.450">
    <property type="entry name" value="EAL domain"/>
    <property type="match status" value="1"/>
</dbReference>
<dbReference type="AlphaFoldDB" id="A0A7L9WTE4"/>
<dbReference type="Proteomes" id="UP000594118">
    <property type="component" value="Chromosome"/>
</dbReference>
<dbReference type="InterPro" id="IPR001633">
    <property type="entry name" value="EAL_dom"/>
</dbReference>
<dbReference type="SMART" id="SM00052">
    <property type="entry name" value="EAL"/>
    <property type="match status" value="1"/>
</dbReference>
<dbReference type="PROSITE" id="PS50883">
    <property type="entry name" value="EAL"/>
    <property type="match status" value="1"/>
</dbReference>
<reference evidence="3 4" key="1">
    <citation type="submission" date="2019-10" db="EMBL/GenBank/DDBJ databases">
        <title>Pseudopuniceibacterium sp. HQ09 islated from Antarctica.</title>
        <authorList>
            <person name="Liao L."/>
            <person name="Su S."/>
            <person name="Chen B."/>
            <person name="Yu Y."/>
        </authorList>
    </citation>
    <scope>NUCLEOTIDE SEQUENCE [LARGE SCALE GENOMIC DNA]</scope>
    <source>
        <strain evidence="3 4">HQ09</strain>
    </source>
</reference>
<dbReference type="PANTHER" id="PTHR44757">
    <property type="entry name" value="DIGUANYLATE CYCLASE DGCP"/>
    <property type="match status" value="1"/>
</dbReference>
<dbReference type="KEGG" id="pshq:F3W81_18950"/>
<dbReference type="Pfam" id="PF00990">
    <property type="entry name" value="GGDEF"/>
    <property type="match status" value="1"/>
</dbReference>
<dbReference type="FunFam" id="3.30.70.270:FF:000001">
    <property type="entry name" value="Diguanylate cyclase domain protein"/>
    <property type="match status" value="1"/>
</dbReference>
<dbReference type="SUPFAM" id="SSF55073">
    <property type="entry name" value="Nucleotide cyclase"/>
    <property type="match status" value="1"/>
</dbReference>
<dbReference type="InterPro" id="IPR000160">
    <property type="entry name" value="GGDEF_dom"/>
</dbReference>
<evidence type="ECO:0000313" key="4">
    <source>
        <dbReference type="Proteomes" id="UP000594118"/>
    </source>
</evidence>
<dbReference type="GO" id="GO:0003824">
    <property type="term" value="F:catalytic activity"/>
    <property type="evidence" value="ECO:0007669"/>
    <property type="project" value="UniProtKB-ARBA"/>
</dbReference>
<organism evidence="3 4">
    <name type="scientific">Pseudooceanicola spongiae</name>
    <dbReference type="NCBI Taxonomy" id="2613965"/>
    <lineage>
        <taxon>Bacteria</taxon>
        <taxon>Pseudomonadati</taxon>
        <taxon>Pseudomonadota</taxon>
        <taxon>Alphaproteobacteria</taxon>
        <taxon>Rhodobacterales</taxon>
        <taxon>Paracoccaceae</taxon>
        <taxon>Pseudooceanicola</taxon>
    </lineage>
</organism>
<dbReference type="SMART" id="SM00267">
    <property type="entry name" value="GGDEF"/>
    <property type="match status" value="1"/>
</dbReference>
<name>A0A7L9WTE4_9RHOB</name>
<gene>
    <name evidence="3" type="ORF">F3W81_18950</name>
</gene>
<protein>
    <submittedName>
        <fullName evidence="3">EAL domain-containing protein</fullName>
    </submittedName>
</protein>
<dbReference type="CDD" id="cd01948">
    <property type="entry name" value="EAL"/>
    <property type="match status" value="1"/>
</dbReference>
<evidence type="ECO:0000259" key="2">
    <source>
        <dbReference type="PROSITE" id="PS50887"/>
    </source>
</evidence>